<dbReference type="SMART" id="SM00342">
    <property type="entry name" value="HTH_ARAC"/>
    <property type="match status" value="1"/>
</dbReference>
<evidence type="ECO:0000313" key="6">
    <source>
        <dbReference type="Proteomes" id="UP000005512"/>
    </source>
</evidence>
<dbReference type="PROSITE" id="PS01124">
    <property type="entry name" value="HTH_ARAC_FAMILY_2"/>
    <property type="match status" value="1"/>
</dbReference>
<dbReference type="EMBL" id="ABXV02000011">
    <property type="protein sequence ID" value="EFB73638.1"/>
    <property type="molecule type" value="Genomic_DNA"/>
</dbReference>
<sequence>MLGCDGKYQDMSMRNLKNHQYHWQDIVSAGITNLDKKQDTLLSTDYVTLCVCRQGRGVFNINFKQYLVRKNDILVLYDDTFLMLKKKSKNFSIDYIMLDKRFAADVAFVLPNPLFAFFNIYPVLPMTQLQSTLFTHWHQLLLYYLQQQSEFSKLQLRHHLQNFFLEIANQVEQSNIDLQEDRSRKSQLCWRFWDLITKHCKTHRDVKFYAKQLSITPFYLSQITKDFFKDPPKALIDRQVVLEIKALLDLGTLSIQGIANELNFEDTSYLCRYFKRQTGITLSGFRKRPTKD</sequence>
<dbReference type="GO" id="GO:0043565">
    <property type="term" value="F:sequence-specific DNA binding"/>
    <property type="evidence" value="ECO:0007669"/>
    <property type="project" value="InterPro"/>
</dbReference>
<dbReference type="SUPFAM" id="SSF46689">
    <property type="entry name" value="Homeodomain-like"/>
    <property type="match status" value="1"/>
</dbReference>
<reference evidence="5" key="1">
    <citation type="submission" date="2009-12" db="EMBL/GenBank/DDBJ databases">
        <authorList>
            <person name="Weinstock G."/>
            <person name="Sodergren E."/>
            <person name="Clifton S."/>
            <person name="Fulton L."/>
            <person name="Fulton B."/>
            <person name="Courtney L."/>
            <person name="Fronick C."/>
            <person name="Harrison M."/>
            <person name="Strong C."/>
            <person name="Farmer C."/>
            <person name="Delahaunty K."/>
            <person name="Markovic C."/>
            <person name="Hall O."/>
            <person name="Minx P."/>
            <person name="Tomlinson C."/>
            <person name="Mitreva M."/>
            <person name="Nelson J."/>
            <person name="Hou S."/>
            <person name="Wollam A."/>
            <person name="Pepin K.H."/>
            <person name="Johnson M."/>
            <person name="Bhonagiri V."/>
            <person name="Nash W.E."/>
            <person name="Warren W."/>
            <person name="Chinwalla A."/>
            <person name="Mardis E.R."/>
            <person name="Wilson R.K."/>
        </authorList>
    </citation>
    <scope>NUCLEOTIDE SEQUENCE [LARGE SCALE GENOMIC DNA]</scope>
    <source>
        <strain evidence="5">DSM 4541</strain>
    </source>
</reference>
<evidence type="ECO:0000256" key="1">
    <source>
        <dbReference type="ARBA" id="ARBA00023015"/>
    </source>
</evidence>
<dbReference type="PANTHER" id="PTHR43280:SF32">
    <property type="entry name" value="TRANSCRIPTIONAL REGULATORY PROTEIN"/>
    <property type="match status" value="1"/>
</dbReference>
<dbReference type="PANTHER" id="PTHR43280">
    <property type="entry name" value="ARAC-FAMILY TRANSCRIPTIONAL REGULATOR"/>
    <property type="match status" value="1"/>
</dbReference>
<dbReference type="GO" id="GO:0003700">
    <property type="term" value="F:DNA-binding transcription factor activity"/>
    <property type="evidence" value="ECO:0007669"/>
    <property type="project" value="InterPro"/>
</dbReference>
<dbReference type="Gene3D" id="1.10.10.60">
    <property type="entry name" value="Homeodomain-like"/>
    <property type="match status" value="1"/>
</dbReference>
<evidence type="ECO:0000313" key="5">
    <source>
        <dbReference type="EMBL" id="EFB73638.1"/>
    </source>
</evidence>
<dbReference type="Pfam" id="PF12833">
    <property type="entry name" value="HTH_18"/>
    <property type="match status" value="1"/>
</dbReference>
<dbReference type="SUPFAM" id="SSF51215">
    <property type="entry name" value="Regulatory protein AraC"/>
    <property type="match status" value="1"/>
</dbReference>
<accession>D1NYU0</accession>
<evidence type="ECO:0000259" key="4">
    <source>
        <dbReference type="PROSITE" id="PS01124"/>
    </source>
</evidence>
<feature type="domain" description="HTH araC/xylS-type" evidence="4">
    <location>
        <begin position="190"/>
        <end position="288"/>
    </location>
</feature>
<dbReference type="HOGENOM" id="CLU_000445_88_2_6"/>
<name>D1NYU0_9GAMM</name>
<keyword evidence="6" id="KW-1185">Reference proteome</keyword>
<keyword evidence="1" id="KW-0805">Transcription regulation</keyword>
<keyword evidence="2" id="KW-0238">DNA-binding</keyword>
<gene>
    <name evidence="5" type="ORF">PROVRUST_04910</name>
</gene>
<organism evidence="5 6">
    <name type="scientific">Providencia rustigianii DSM 4541</name>
    <dbReference type="NCBI Taxonomy" id="500637"/>
    <lineage>
        <taxon>Bacteria</taxon>
        <taxon>Pseudomonadati</taxon>
        <taxon>Pseudomonadota</taxon>
        <taxon>Gammaproteobacteria</taxon>
        <taxon>Enterobacterales</taxon>
        <taxon>Morganellaceae</taxon>
        <taxon>Providencia</taxon>
    </lineage>
</organism>
<dbReference type="AlphaFoldDB" id="D1NYU0"/>
<keyword evidence="3" id="KW-0804">Transcription</keyword>
<dbReference type="InterPro" id="IPR018060">
    <property type="entry name" value="HTH_AraC"/>
</dbReference>
<dbReference type="InterPro" id="IPR009057">
    <property type="entry name" value="Homeodomain-like_sf"/>
</dbReference>
<dbReference type="InterPro" id="IPR037923">
    <property type="entry name" value="HTH-like"/>
</dbReference>
<evidence type="ECO:0000256" key="3">
    <source>
        <dbReference type="ARBA" id="ARBA00023163"/>
    </source>
</evidence>
<dbReference type="eggNOG" id="COG2207">
    <property type="taxonomic scope" value="Bacteria"/>
</dbReference>
<comment type="caution">
    <text evidence="5">The sequence shown here is derived from an EMBL/GenBank/DDBJ whole genome shotgun (WGS) entry which is preliminary data.</text>
</comment>
<proteinExistence type="predicted"/>
<dbReference type="Proteomes" id="UP000005512">
    <property type="component" value="Unassembled WGS sequence"/>
</dbReference>
<evidence type="ECO:0000256" key="2">
    <source>
        <dbReference type="ARBA" id="ARBA00023125"/>
    </source>
</evidence>
<protein>
    <submittedName>
        <fullName evidence="5">Transcriptional regulator, AraC family</fullName>
    </submittedName>
</protein>